<evidence type="ECO:0000313" key="14">
    <source>
        <dbReference type="EMBL" id="AYQ75779.1"/>
    </source>
</evidence>
<keyword evidence="6 12" id="KW-1133">Transmembrane helix</keyword>
<dbReference type="KEGG" id="coh:EAV92_22245"/>
<dbReference type="CDD" id="cd16015">
    <property type="entry name" value="LTA_synthase"/>
    <property type="match status" value="1"/>
</dbReference>
<comment type="similarity">
    <text evidence="3 8">Belongs to the LTA synthase family.</text>
</comment>
<feature type="transmembrane region" description="Helical" evidence="12">
    <location>
        <begin position="47"/>
        <end position="66"/>
    </location>
</feature>
<evidence type="ECO:0000256" key="10">
    <source>
        <dbReference type="PIRSR" id="PIRSR005091-2"/>
    </source>
</evidence>
<evidence type="ECO:0000313" key="15">
    <source>
        <dbReference type="Proteomes" id="UP000269097"/>
    </source>
</evidence>
<accession>A0A3G3K7Q7</accession>
<evidence type="ECO:0000256" key="5">
    <source>
        <dbReference type="ARBA" id="ARBA00022692"/>
    </source>
</evidence>
<keyword evidence="10" id="KW-0479">Metal-binding</keyword>
<organism evidence="14 15">
    <name type="scientific">Cohnella candidum</name>
    <dbReference type="NCBI Taxonomy" id="2674991"/>
    <lineage>
        <taxon>Bacteria</taxon>
        <taxon>Bacillati</taxon>
        <taxon>Bacillota</taxon>
        <taxon>Bacilli</taxon>
        <taxon>Bacillales</taxon>
        <taxon>Paenibacillaceae</taxon>
        <taxon>Cohnella</taxon>
    </lineage>
</organism>
<feature type="transmembrane region" description="Helical" evidence="12">
    <location>
        <begin position="134"/>
        <end position="151"/>
    </location>
</feature>
<comment type="subcellular location">
    <subcellularLocation>
        <location evidence="1">Cell membrane</location>
        <topology evidence="1">Multi-pass membrane protein</topology>
    </subcellularLocation>
</comment>
<protein>
    <submittedName>
        <fullName evidence="14">LTA synthase family protein</fullName>
    </submittedName>
</protein>
<dbReference type="InterPro" id="IPR012160">
    <property type="entry name" value="LtaS-like"/>
</dbReference>
<dbReference type="Pfam" id="PF00884">
    <property type="entry name" value="Sulfatase"/>
    <property type="match status" value="1"/>
</dbReference>
<evidence type="ECO:0000256" key="11">
    <source>
        <dbReference type="PIRSR" id="PIRSR005091-3"/>
    </source>
</evidence>
<dbReference type="Gene3D" id="3.40.720.10">
    <property type="entry name" value="Alkaline Phosphatase, subunit A"/>
    <property type="match status" value="1"/>
</dbReference>
<keyword evidence="4 8" id="KW-1003">Cell membrane</keyword>
<feature type="transmembrane region" description="Helical" evidence="12">
    <location>
        <begin position="20"/>
        <end position="40"/>
    </location>
</feature>
<dbReference type="InterPro" id="IPR017850">
    <property type="entry name" value="Alkaline_phosphatase_core_sf"/>
</dbReference>
<evidence type="ECO:0000259" key="13">
    <source>
        <dbReference type="Pfam" id="PF00884"/>
    </source>
</evidence>
<evidence type="ECO:0000256" key="7">
    <source>
        <dbReference type="ARBA" id="ARBA00023136"/>
    </source>
</evidence>
<dbReference type="InterPro" id="IPR050448">
    <property type="entry name" value="OpgB/LTA_synthase_biosynth"/>
</dbReference>
<evidence type="ECO:0000256" key="2">
    <source>
        <dbReference type="ARBA" id="ARBA00004936"/>
    </source>
</evidence>
<dbReference type="Gene3D" id="3.30.1120.170">
    <property type="match status" value="1"/>
</dbReference>
<feature type="binding site" evidence="11">
    <location>
        <position position="450"/>
    </location>
    <ligand>
        <name>Mn(2+)</name>
        <dbReference type="ChEBI" id="CHEBI:29035"/>
    </ligand>
</feature>
<dbReference type="PANTHER" id="PTHR47371:SF3">
    <property type="entry name" value="PHOSPHOGLYCEROL TRANSFERASE I"/>
    <property type="match status" value="1"/>
</dbReference>
<feature type="binding site" evidence="10">
    <location>
        <position position="389"/>
    </location>
    <ligand>
        <name>substrate</name>
    </ligand>
</feature>
<feature type="domain" description="Sulfatase N-terminal" evidence="13">
    <location>
        <begin position="223"/>
        <end position="518"/>
    </location>
</feature>
<reference evidence="14 15" key="1">
    <citation type="submission" date="2018-10" db="EMBL/GenBank/DDBJ databases">
        <title>Genome Sequence of Cohnella sp.</title>
        <authorList>
            <person name="Srinivasan S."/>
            <person name="Kim M.K."/>
        </authorList>
    </citation>
    <scope>NUCLEOTIDE SEQUENCE [LARGE SCALE GENOMIC DNA]</scope>
    <source>
        <strain evidence="14 15">18JY8-7</strain>
    </source>
</reference>
<gene>
    <name evidence="14" type="ORF">EAV92_22245</name>
</gene>
<comment type="pathway">
    <text evidence="2">Cell wall biogenesis; lipoteichoic acid biosynthesis.</text>
</comment>
<dbReference type="PANTHER" id="PTHR47371">
    <property type="entry name" value="LIPOTEICHOIC ACID SYNTHASE"/>
    <property type="match status" value="1"/>
</dbReference>
<dbReference type="GO" id="GO:0046872">
    <property type="term" value="F:metal ion binding"/>
    <property type="evidence" value="ECO:0007669"/>
    <property type="project" value="UniProtKB-KW"/>
</dbReference>
<feature type="binding site" evidence="11">
    <location>
        <position position="231"/>
    </location>
    <ligand>
        <name>Mn(2+)</name>
        <dbReference type="ChEBI" id="CHEBI:29035"/>
    </ligand>
</feature>
<keyword evidence="10" id="KW-0464">Manganese</keyword>
<keyword evidence="5 12" id="KW-0812">Transmembrane</keyword>
<dbReference type="PIRSF" id="PIRSF005091">
    <property type="entry name" value="Mmb_sulf_HI1246"/>
    <property type="match status" value="1"/>
</dbReference>
<dbReference type="EMBL" id="CP033433">
    <property type="protein sequence ID" value="AYQ75779.1"/>
    <property type="molecule type" value="Genomic_DNA"/>
</dbReference>
<evidence type="ECO:0000256" key="9">
    <source>
        <dbReference type="PIRSR" id="PIRSR005091-1"/>
    </source>
</evidence>
<evidence type="ECO:0000256" key="1">
    <source>
        <dbReference type="ARBA" id="ARBA00004651"/>
    </source>
</evidence>
<evidence type="ECO:0000256" key="6">
    <source>
        <dbReference type="ARBA" id="ARBA00022989"/>
    </source>
</evidence>
<feature type="transmembrane region" description="Helical" evidence="12">
    <location>
        <begin position="95"/>
        <end position="114"/>
    </location>
</feature>
<evidence type="ECO:0000256" key="3">
    <source>
        <dbReference type="ARBA" id="ARBA00009983"/>
    </source>
</evidence>
<feature type="active site" evidence="9">
    <location>
        <position position="273"/>
    </location>
</feature>
<dbReference type="Proteomes" id="UP000269097">
    <property type="component" value="Chromosome"/>
</dbReference>
<name>A0A3G3K7Q7_9BACL</name>
<feature type="binding site" evidence="11">
    <location>
        <position position="449"/>
    </location>
    <ligand>
        <name>Mn(2+)</name>
        <dbReference type="ChEBI" id="CHEBI:29035"/>
    </ligand>
</feature>
<feature type="binding site" evidence="11">
    <location>
        <position position="273"/>
    </location>
    <ligand>
        <name>Mn(2+)</name>
        <dbReference type="ChEBI" id="CHEBI:29035"/>
    </ligand>
</feature>
<keyword evidence="15" id="KW-1185">Reference proteome</keyword>
<keyword evidence="7 8" id="KW-0472">Membrane</keyword>
<proteinExistence type="inferred from homology"/>
<dbReference type="SUPFAM" id="SSF53649">
    <property type="entry name" value="Alkaline phosphatase-like"/>
    <property type="match status" value="1"/>
</dbReference>
<dbReference type="InterPro" id="IPR000917">
    <property type="entry name" value="Sulfatase_N"/>
</dbReference>
<sequence>MLFKIYLAKYVLFADGSNWLPLITDLPAVWVVFCLIEWLAPKRKFGAYLAADLILTCVYFAVIMYYKYFGVVVTYHALQQVGQVTEVQGSVMSLLHPYFLLIFTDIVLFAILLAASKGFRQWRMQLAGREPRRIVLSLFLLSITICLANVWQSRASMNELKKSENMGIIPYQTVEIAAGTKDAVTAMVTDPKPPVDVTPAAIDEVKGITEPSTPQFQGIAKGKNLIVIQMEAFQNFLLGAKIDGTPITPNLNELLGSTVYFPHFYQMVGQGNTADAEFVVNTSLYVPKHGAASQDFGDRLLPSMPRLLASNGYDTATFHTNDVKFWNRKELYAALGFGKYYDKQFFGDDDLVFFGSSDELLYEKTAAKLAEMDAADKPFYAQIITMSGHHPFNIPDRKIRFQLPERFQGTLVGDYIEAQNYADYALGQFIAKLKQSGLWDDSVIVIYGDHMGLPIYSLTDHEKKLMEEEGLIGREYRPTEMMNIPLILSVPGIQGPKVMPQTGGQADIFPTVANLLGVSTKAQVHFGEDLLNQSSNLLPERYYLPSGSFINNKGIFVPGEKFSDGTLLGFGGSQPAASDATEDQYNRALKLLDMSDRYVQSLPKLN</sequence>
<evidence type="ECO:0000256" key="12">
    <source>
        <dbReference type="SAM" id="Phobius"/>
    </source>
</evidence>
<evidence type="ECO:0000256" key="4">
    <source>
        <dbReference type="ARBA" id="ARBA00022475"/>
    </source>
</evidence>
<dbReference type="AlphaFoldDB" id="A0A3G3K7Q7"/>
<dbReference type="GO" id="GO:0005886">
    <property type="term" value="C:plasma membrane"/>
    <property type="evidence" value="ECO:0007669"/>
    <property type="project" value="UniProtKB-SubCell"/>
</dbReference>
<evidence type="ECO:0000256" key="8">
    <source>
        <dbReference type="PIRNR" id="PIRNR005091"/>
    </source>
</evidence>